<dbReference type="RefSeq" id="XP_025397288.1">
    <property type="nucleotide sequence ID" value="XM_025543758.1"/>
</dbReference>
<reference evidence="2 3" key="1">
    <citation type="submission" date="2016-12" db="EMBL/GenBank/DDBJ databases">
        <title>The genomes of Aspergillus section Nigri reveals drivers in fungal speciation.</title>
        <authorList>
            <consortium name="DOE Joint Genome Institute"/>
            <person name="Vesth T.C."/>
            <person name="Nybo J."/>
            <person name="Theobald S."/>
            <person name="Brandl J."/>
            <person name="Frisvad J.C."/>
            <person name="Nielsen K.F."/>
            <person name="Lyhne E.K."/>
            <person name="Kogle M.E."/>
            <person name="Kuo A."/>
            <person name="Riley R."/>
            <person name="Clum A."/>
            <person name="Nolan M."/>
            <person name="Lipzen A."/>
            <person name="Salamov A."/>
            <person name="Henrissat B."/>
            <person name="Wiebenga A."/>
            <person name="De Vries R.P."/>
            <person name="Grigoriev I.V."/>
            <person name="Mortensen U.H."/>
            <person name="Andersen M.R."/>
            <person name="Baker S.E."/>
        </authorList>
    </citation>
    <scope>NUCLEOTIDE SEQUENCE [LARGE SCALE GENOMIC DNA]</scope>
    <source>
        <strain evidence="2 3">CBS 117.55</strain>
    </source>
</reference>
<protein>
    <submittedName>
        <fullName evidence="2">Uncharacterized protein</fullName>
    </submittedName>
</protein>
<comment type="caution">
    <text evidence="2">The sequence shown here is derived from an EMBL/GenBank/DDBJ whole genome shotgun (WGS) entry which is preliminary data.</text>
</comment>
<feature type="compositionally biased region" description="Basic residues" evidence="1">
    <location>
        <begin position="54"/>
        <end position="63"/>
    </location>
</feature>
<dbReference type="VEuPathDB" id="FungiDB:BO70DRAFT_364241"/>
<evidence type="ECO:0000256" key="1">
    <source>
        <dbReference type="SAM" id="MobiDB-lite"/>
    </source>
</evidence>
<accession>A0A317VLC2</accession>
<feature type="region of interest" description="Disordered" evidence="1">
    <location>
        <begin position="1"/>
        <end position="34"/>
    </location>
</feature>
<evidence type="ECO:0000313" key="3">
    <source>
        <dbReference type="Proteomes" id="UP000247233"/>
    </source>
</evidence>
<dbReference type="EMBL" id="MSFL01000022">
    <property type="protein sequence ID" value="PWY75163.1"/>
    <property type="molecule type" value="Genomic_DNA"/>
</dbReference>
<name>A0A317VLC2_9EURO</name>
<gene>
    <name evidence="2" type="ORF">BO70DRAFT_364241</name>
</gene>
<dbReference type="AlphaFoldDB" id="A0A317VLC2"/>
<keyword evidence="3" id="KW-1185">Reference proteome</keyword>
<dbReference type="Proteomes" id="UP000247233">
    <property type="component" value="Unassembled WGS sequence"/>
</dbReference>
<feature type="region of interest" description="Disordered" evidence="1">
    <location>
        <begin position="52"/>
        <end position="108"/>
    </location>
</feature>
<organism evidence="2 3">
    <name type="scientific">Aspergillus heteromorphus CBS 117.55</name>
    <dbReference type="NCBI Taxonomy" id="1448321"/>
    <lineage>
        <taxon>Eukaryota</taxon>
        <taxon>Fungi</taxon>
        <taxon>Dikarya</taxon>
        <taxon>Ascomycota</taxon>
        <taxon>Pezizomycotina</taxon>
        <taxon>Eurotiomycetes</taxon>
        <taxon>Eurotiomycetidae</taxon>
        <taxon>Eurotiales</taxon>
        <taxon>Aspergillaceae</taxon>
        <taxon>Aspergillus</taxon>
        <taxon>Aspergillus subgen. Circumdati</taxon>
    </lineage>
</organism>
<sequence length="108" mass="12259">MLPPYRHPNTNPPPSRIKRYTYTTSPPPKPSIHTHTYTYIHTYASHTAYPQTHTHTHTHKPVSKHQPASPSPRKDVPVRTCTGTEYAMQPSLVPKAKQSKVPTHTYPS</sequence>
<evidence type="ECO:0000313" key="2">
    <source>
        <dbReference type="EMBL" id="PWY75163.1"/>
    </source>
</evidence>
<feature type="compositionally biased region" description="Pro residues" evidence="1">
    <location>
        <begin position="1"/>
        <end position="15"/>
    </location>
</feature>
<dbReference type="GeneID" id="37065995"/>
<proteinExistence type="predicted"/>